<dbReference type="Proteomes" id="UP000604046">
    <property type="component" value="Unassembled WGS sequence"/>
</dbReference>
<gene>
    <name evidence="2" type="ORF">SNAT2548_LOCUS1487</name>
</gene>
<name>A0A812HDM7_9DINO</name>
<evidence type="ECO:0000313" key="3">
    <source>
        <dbReference type="Proteomes" id="UP000604046"/>
    </source>
</evidence>
<evidence type="ECO:0000313" key="2">
    <source>
        <dbReference type="EMBL" id="CAE6948594.1"/>
    </source>
</evidence>
<dbReference type="EMBL" id="CAJNDS010000082">
    <property type="protein sequence ID" value="CAE6948594.1"/>
    <property type="molecule type" value="Genomic_DNA"/>
</dbReference>
<comment type="caution">
    <text evidence="2">The sequence shown here is derived from an EMBL/GenBank/DDBJ whole genome shotgun (WGS) entry which is preliminary data.</text>
</comment>
<protein>
    <submittedName>
        <fullName evidence="2">Uncharacterized protein</fullName>
    </submittedName>
</protein>
<accession>A0A812HDM7</accession>
<feature type="signal peptide" evidence="1">
    <location>
        <begin position="1"/>
        <end position="20"/>
    </location>
</feature>
<proteinExistence type="predicted"/>
<keyword evidence="3" id="KW-1185">Reference proteome</keyword>
<organism evidence="2 3">
    <name type="scientific">Symbiodinium natans</name>
    <dbReference type="NCBI Taxonomy" id="878477"/>
    <lineage>
        <taxon>Eukaryota</taxon>
        <taxon>Sar</taxon>
        <taxon>Alveolata</taxon>
        <taxon>Dinophyceae</taxon>
        <taxon>Suessiales</taxon>
        <taxon>Symbiodiniaceae</taxon>
        <taxon>Symbiodinium</taxon>
    </lineage>
</organism>
<reference evidence="2" key="1">
    <citation type="submission" date="2021-02" db="EMBL/GenBank/DDBJ databases">
        <authorList>
            <person name="Dougan E. K."/>
            <person name="Rhodes N."/>
            <person name="Thang M."/>
            <person name="Chan C."/>
        </authorList>
    </citation>
    <scope>NUCLEOTIDE SEQUENCE</scope>
</reference>
<dbReference type="AlphaFoldDB" id="A0A812HDM7"/>
<sequence length="220" mass="24640">MRRHGLDYIVLNVFFYVVLEFLSCGEKFSGGGEFEWVGLVVVSLKQRSLEVSERCAAWLIKWLDTTVSSGHARVADLRAVLGRLSFALTALGHLRPFLRPLYARIAVLPNAGRTQCSVGTNNLGSTHVVARLLSTSFLLCAFLMELATQLQRSGTELRLHWLLQNREADALTNGNYAGFTESRRRHFDLQEFKGIVLQELLGVGLTVYAAGCLRQKDPWQ</sequence>
<feature type="chain" id="PRO_5032533937" evidence="1">
    <location>
        <begin position="21"/>
        <end position="220"/>
    </location>
</feature>
<evidence type="ECO:0000256" key="1">
    <source>
        <dbReference type="SAM" id="SignalP"/>
    </source>
</evidence>
<keyword evidence="1" id="KW-0732">Signal</keyword>